<reference evidence="9" key="1">
    <citation type="submission" date="2020-06" db="EMBL/GenBank/DDBJ databases">
        <title>Genomic insights into acetone-butanol-ethanol (ABE) fermentation by sequencing solventogenic clostridia strains.</title>
        <authorList>
            <person name="Brown S."/>
        </authorList>
    </citation>
    <scope>NUCLEOTIDE SEQUENCE</scope>
    <source>
        <strain evidence="9">DJ123</strain>
    </source>
</reference>
<proteinExistence type="inferred from homology"/>
<feature type="transmembrane region" description="Helical" evidence="7">
    <location>
        <begin position="6"/>
        <end position="23"/>
    </location>
</feature>
<keyword evidence="6 7" id="KW-0472">Membrane</keyword>
<dbReference type="InterPro" id="IPR007353">
    <property type="entry name" value="DUF421"/>
</dbReference>
<gene>
    <name evidence="9" type="ORF">BCD95_002548</name>
</gene>
<comment type="similarity">
    <text evidence="2">Belongs to the UPF0702 family.</text>
</comment>
<protein>
    <submittedName>
        <fullName evidence="9">Uncharacterized membrane protein YcaP (DUF421 family)</fullName>
    </submittedName>
</protein>
<accession>A0AAE5EXJ7</accession>
<sequence>MDYSIVNVILRSIAVYALALILARIMGRKIISHMTLFDFIVGMSMGSLVANAMIGSESTFLSSIIALIVISTLSIGSAYLDTKSFKIRKLANSKPVTVVENGNIVEKNMKNMKLTVNELMMKMREKNAFSLADVEFAIMETDGELSVLPKADKKPLTPSLMKIKATNEGLMKDVIIDGEIIRENLKSAGVNENWLHKELKKQNIENINDVFYAGIYASEKLHVSKRNKNENHGKYGIE</sequence>
<keyword evidence="3" id="KW-1003">Cell membrane</keyword>
<evidence type="ECO:0000256" key="3">
    <source>
        <dbReference type="ARBA" id="ARBA00022475"/>
    </source>
</evidence>
<comment type="caution">
    <text evidence="9">The sequence shown here is derived from an EMBL/GenBank/DDBJ whole genome shotgun (WGS) entry which is preliminary data.</text>
</comment>
<dbReference type="GO" id="GO:0005886">
    <property type="term" value="C:plasma membrane"/>
    <property type="evidence" value="ECO:0007669"/>
    <property type="project" value="UniProtKB-SubCell"/>
</dbReference>
<keyword evidence="4 7" id="KW-0812">Transmembrane</keyword>
<evidence type="ECO:0000256" key="7">
    <source>
        <dbReference type="SAM" id="Phobius"/>
    </source>
</evidence>
<evidence type="ECO:0000256" key="5">
    <source>
        <dbReference type="ARBA" id="ARBA00022989"/>
    </source>
</evidence>
<dbReference type="RefSeq" id="WP_017209276.1">
    <property type="nucleotide sequence ID" value="NZ_JABTDW010000001.1"/>
</dbReference>
<evidence type="ECO:0000313" key="9">
    <source>
        <dbReference type="EMBL" id="NSB14289.1"/>
    </source>
</evidence>
<feature type="transmembrane region" description="Helical" evidence="7">
    <location>
        <begin position="60"/>
        <end position="80"/>
    </location>
</feature>
<dbReference type="AlphaFoldDB" id="A0AAE5EXJ7"/>
<organism evidence="9 10">
    <name type="scientific">Clostridium beijerinckii</name>
    <name type="common">Clostridium MP</name>
    <dbReference type="NCBI Taxonomy" id="1520"/>
    <lineage>
        <taxon>Bacteria</taxon>
        <taxon>Bacillati</taxon>
        <taxon>Bacillota</taxon>
        <taxon>Clostridia</taxon>
        <taxon>Eubacteriales</taxon>
        <taxon>Clostridiaceae</taxon>
        <taxon>Clostridium</taxon>
    </lineage>
</organism>
<dbReference type="EMBL" id="JABTDW010000001">
    <property type="protein sequence ID" value="NSB14289.1"/>
    <property type="molecule type" value="Genomic_DNA"/>
</dbReference>
<evidence type="ECO:0000313" key="10">
    <source>
        <dbReference type="Proteomes" id="UP000822184"/>
    </source>
</evidence>
<evidence type="ECO:0000256" key="2">
    <source>
        <dbReference type="ARBA" id="ARBA00006448"/>
    </source>
</evidence>
<name>A0AAE5EXJ7_CLOBE</name>
<evidence type="ECO:0000256" key="6">
    <source>
        <dbReference type="ARBA" id="ARBA00023136"/>
    </source>
</evidence>
<comment type="subcellular location">
    <subcellularLocation>
        <location evidence="1">Cell membrane</location>
        <topology evidence="1">Multi-pass membrane protein</topology>
    </subcellularLocation>
</comment>
<evidence type="ECO:0000256" key="4">
    <source>
        <dbReference type="ARBA" id="ARBA00022692"/>
    </source>
</evidence>
<dbReference type="InterPro" id="IPR023090">
    <property type="entry name" value="UPF0702_alpha/beta_dom_sf"/>
</dbReference>
<evidence type="ECO:0000256" key="1">
    <source>
        <dbReference type="ARBA" id="ARBA00004651"/>
    </source>
</evidence>
<keyword evidence="5 7" id="KW-1133">Transmembrane helix</keyword>
<dbReference type="Pfam" id="PF04239">
    <property type="entry name" value="DUF421"/>
    <property type="match status" value="1"/>
</dbReference>
<dbReference type="PANTHER" id="PTHR34582">
    <property type="entry name" value="UPF0702 TRANSMEMBRANE PROTEIN YCAP"/>
    <property type="match status" value="1"/>
</dbReference>
<dbReference type="Gene3D" id="3.30.240.20">
    <property type="entry name" value="bsu07140 like domains"/>
    <property type="match status" value="2"/>
</dbReference>
<evidence type="ECO:0000259" key="8">
    <source>
        <dbReference type="Pfam" id="PF04239"/>
    </source>
</evidence>
<feature type="domain" description="YetF C-terminal" evidence="8">
    <location>
        <begin position="83"/>
        <end position="214"/>
    </location>
</feature>
<feature type="transmembrane region" description="Helical" evidence="7">
    <location>
        <begin position="35"/>
        <end position="54"/>
    </location>
</feature>
<dbReference type="Proteomes" id="UP000822184">
    <property type="component" value="Unassembled WGS sequence"/>
</dbReference>
<dbReference type="PANTHER" id="PTHR34582:SF6">
    <property type="entry name" value="UPF0702 TRANSMEMBRANE PROTEIN YCAP"/>
    <property type="match status" value="1"/>
</dbReference>